<name>A0AAN7N0X9_MYCAM</name>
<dbReference type="Proteomes" id="UP001333110">
    <property type="component" value="Unassembled WGS sequence"/>
</dbReference>
<protein>
    <recommendedName>
        <fullName evidence="3">Rna-directed dna polymerase from mobile element jockey-like</fullName>
    </recommendedName>
</protein>
<accession>A0AAN7N0X9</accession>
<feature type="non-terminal residue" evidence="1">
    <location>
        <position position="191"/>
    </location>
</feature>
<sequence length="191" mass="22365">MGTASLQDDTKLERVEGTPDAAIQRDLDRLEHWTERNHMKFNKRKYQYILGAKWLESGTWGSHSESEWDPPYISLTERDLEVLVNTRLSMSQQCAHVAKKTSSRLGCISKSTDNMLRKEILPLCSALVRPNLQSWLQFWTPQYRTVTDLLEQVHARDTDMIKGLECLSYEQRLRKLGLFNLEKRKLRRILS</sequence>
<keyword evidence="2" id="KW-1185">Reference proteome</keyword>
<organism evidence="1 2">
    <name type="scientific">Mycteria americana</name>
    <name type="common">Wood stork</name>
    <dbReference type="NCBI Taxonomy" id="33587"/>
    <lineage>
        <taxon>Eukaryota</taxon>
        <taxon>Metazoa</taxon>
        <taxon>Chordata</taxon>
        <taxon>Craniata</taxon>
        <taxon>Vertebrata</taxon>
        <taxon>Euteleostomi</taxon>
        <taxon>Archelosauria</taxon>
        <taxon>Archosauria</taxon>
        <taxon>Dinosauria</taxon>
        <taxon>Saurischia</taxon>
        <taxon>Theropoda</taxon>
        <taxon>Coelurosauria</taxon>
        <taxon>Aves</taxon>
        <taxon>Neognathae</taxon>
        <taxon>Neoaves</taxon>
        <taxon>Aequornithes</taxon>
        <taxon>Ciconiiformes</taxon>
        <taxon>Ciconiidae</taxon>
        <taxon>Mycteria</taxon>
    </lineage>
</organism>
<gene>
    <name evidence="1" type="ORF">QYF61_005213</name>
</gene>
<dbReference type="EMBL" id="JAUNZN010000009">
    <property type="protein sequence ID" value="KAK4815651.1"/>
    <property type="molecule type" value="Genomic_DNA"/>
</dbReference>
<proteinExistence type="predicted"/>
<evidence type="ECO:0008006" key="3">
    <source>
        <dbReference type="Google" id="ProtNLM"/>
    </source>
</evidence>
<evidence type="ECO:0000313" key="2">
    <source>
        <dbReference type="Proteomes" id="UP001333110"/>
    </source>
</evidence>
<dbReference type="PANTHER" id="PTHR33332">
    <property type="entry name" value="REVERSE TRANSCRIPTASE DOMAIN-CONTAINING PROTEIN"/>
    <property type="match status" value="1"/>
</dbReference>
<reference evidence="1 2" key="1">
    <citation type="journal article" date="2023" name="J. Hered.">
        <title>Chromosome-level genome of the wood stork (Mycteria americana) provides insight into avian chromosome evolution.</title>
        <authorList>
            <person name="Flamio R. Jr."/>
            <person name="Ramstad K.M."/>
        </authorList>
    </citation>
    <scope>NUCLEOTIDE SEQUENCE [LARGE SCALE GENOMIC DNA]</scope>
    <source>
        <strain evidence="1">JAX WOST 10</strain>
    </source>
</reference>
<comment type="caution">
    <text evidence="1">The sequence shown here is derived from an EMBL/GenBank/DDBJ whole genome shotgun (WGS) entry which is preliminary data.</text>
</comment>
<dbReference type="AlphaFoldDB" id="A0AAN7N0X9"/>
<evidence type="ECO:0000313" key="1">
    <source>
        <dbReference type="EMBL" id="KAK4815651.1"/>
    </source>
</evidence>